<keyword evidence="10" id="KW-0472">Membrane</keyword>
<dbReference type="GO" id="GO:0020037">
    <property type="term" value="F:heme binding"/>
    <property type="evidence" value="ECO:0007669"/>
    <property type="project" value="InterPro"/>
</dbReference>
<keyword evidence="4 7" id="KW-0479">Metal-binding</keyword>
<name>A0A562KX24_9GAMM</name>
<feature type="binding site" description="axial binding residue" evidence="9">
    <location>
        <position position="336"/>
    </location>
    <ligand>
        <name>heme</name>
        <dbReference type="ChEBI" id="CHEBI:30413"/>
    </ligand>
    <ligandPart>
        <name>Fe</name>
        <dbReference type="ChEBI" id="CHEBI:18248"/>
    </ligandPart>
</feature>
<comment type="caution">
    <text evidence="12">The sequence shown here is derived from an EMBL/GenBank/DDBJ whole genome shotgun (WGS) entry which is preliminary data.</text>
</comment>
<dbReference type="Proteomes" id="UP000315167">
    <property type="component" value="Unassembled WGS sequence"/>
</dbReference>
<dbReference type="EC" id="1.11.1.-" evidence="7"/>
<keyword evidence="6 7" id="KW-0408">Iron</keyword>
<dbReference type="PROSITE" id="PS51402">
    <property type="entry name" value="CATALASE_3"/>
    <property type="match status" value="1"/>
</dbReference>
<dbReference type="InterPro" id="IPR018028">
    <property type="entry name" value="Catalase"/>
</dbReference>
<dbReference type="PANTHER" id="PTHR11465">
    <property type="entry name" value="CATALASE"/>
    <property type="match status" value="1"/>
</dbReference>
<dbReference type="PANTHER" id="PTHR11465:SF9">
    <property type="entry name" value="CATALASE"/>
    <property type="match status" value="1"/>
</dbReference>
<evidence type="ECO:0000256" key="8">
    <source>
        <dbReference type="PIRSR" id="PIRSR000296-1"/>
    </source>
</evidence>
<dbReference type="SMART" id="SM01060">
    <property type="entry name" value="Catalase"/>
    <property type="match status" value="1"/>
</dbReference>
<dbReference type="PIRSF" id="PIRSF000296">
    <property type="entry name" value="SrpA"/>
    <property type="match status" value="1"/>
</dbReference>
<reference evidence="12 13" key="1">
    <citation type="journal article" date="2015" name="Stand. Genomic Sci.">
        <title>Genomic Encyclopedia of Bacterial and Archaeal Type Strains, Phase III: the genomes of soil and plant-associated and newly described type strains.</title>
        <authorList>
            <person name="Whitman W.B."/>
            <person name="Woyke T."/>
            <person name="Klenk H.P."/>
            <person name="Zhou Y."/>
            <person name="Lilburn T.G."/>
            <person name="Beck B.J."/>
            <person name="De Vos P."/>
            <person name="Vandamme P."/>
            <person name="Eisen J.A."/>
            <person name="Garrity G."/>
            <person name="Hugenholtz P."/>
            <person name="Kyrpides N.C."/>
        </authorList>
    </citation>
    <scope>NUCLEOTIDE SEQUENCE [LARGE SCALE GENOMIC DNA]</scope>
    <source>
        <strain evidence="12 13">CGMCC 1.10821</strain>
    </source>
</reference>
<dbReference type="CDD" id="cd08153">
    <property type="entry name" value="srpA_like"/>
    <property type="match status" value="1"/>
</dbReference>
<evidence type="ECO:0000256" key="7">
    <source>
        <dbReference type="PIRNR" id="PIRNR000296"/>
    </source>
</evidence>
<dbReference type="GO" id="GO:0042744">
    <property type="term" value="P:hydrogen peroxide catabolic process"/>
    <property type="evidence" value="ECO:0007669"/>
    <property type="project" value="TreeGrafter"/>
</dbReference>
<dbReference type="PRINTS" id="PR00067">
    <property type="entry name" value="CATALASE"/>
</dbReference>
<evidence type="ECO:0000256" key="10">
    <source>
        <dbReference type="SAM" id="Phobius"/>
    </source>
</evidence>
<feature type="active site" evidence="8">
    <location>
        <position position="71"/>
    </location>
</feature>
<feature type="transmembrane region" description="Helical" evidence="10">
    <location>
        <begin position="20"/>
        <end position="43"/>
    </location>
</feature>
<feature type="domain" description="Catalase core" evidence="11">
    <location>
        <begin position="20"/>
        <end position="359"/>
    </location>
</feature>
<sequence>MSMPDPSPEIPSLTQPQRSARWALIALAVAGSVLAFGHVGGWLDRGRLTPQRIVDDLQANAGLHLGYRRNHAKGVCVSGYFDSNGAAAAYSKAALFAPVRTPVSGRFAIPGGNPHAADNSVPIRSFALRFTQADGQQWRTGMNNSPVFAVATPKAFHAQLLANRPDPATGKPDPAKQAAFIAAHPESAPFLAWVKQHRPSASYATETFYGLNAFYFIDRSGRRQAVRWRVVPDHPPAADAAAGKDVLDAEITRRLAQGPLRWRLLVTLAAPGDPTNDATRAWPSGRPEIDAGTVVLQRSQPQDHGECRDINYDPLVLPDGIVASDDPLLPARAAAYAESYRRRTREEALGAMHTREQQP</sequence>
<evidence type="ECO:0000256" key="2">
    <source>
        <dbReference type="ARBA" id="ARBA00022559"/>
    </source>
</evidence>
<evidence type="ECO:0000256" key="1">
    <source>
        <dbReference type="ARBA" id="ARBA00005329"/>
    </source>
</evidence>
<dbReference type="AlphaFoldDB" id="A0A562KX24"/>
<dbReference type="Gene3D" id="1.20.1280.120">
    <property type="match status" value="1"/>
</dbReference>
<dbReference type="GO" id="GO:0042542">
    <property type="term" value="P:response to hydrogen peroxide"/>
    <property type="evidence" value="ECO:0007669"/>
    <property type="project" value="TreeGrafter"/>
</dbReference>
<evidence type="ECO:0000256" key="6">
    <source>
        <dbReference type="ARBA" id="ARBA00023004"/>
    </source>
</evidence>
<keyword evidence="5 7" id="KW-0560">Oxidoreductase</keyword>
<gene>
    <name evidence="12" type="ORF">IP90_03051</name>
</gene>
<evidence type="ECO:0000256" key="3">
    <source>
        <dbReference type="ARBA" id="ARBA00022617"/>
    </source>
</evidence>
<dbReference type="GO" id="GO:0004096">
    <property type="term" value="F:catalase activity"/>
    <property type="evidence" value="ECO:0007669"/>
    <property type="project" value="InterPro"/>
</dbReference>
<accession>A0A562KX24</accession>
<dbReference type="GO" id="GO:0046872">
    <property type="term" value="F:metal ion binding"/>
    <property type="evidence" value="ECO:0007669"/>
    <property type="project" value="UniProtKB-KW"/>
</dbReference>
<evidence type="ECO:0000313" key="12">
    <source>
        <dbReference type="EMBL" id="TWH99743.1"/>
    </source>
</evidence>
<dbReference type="Gene3D" id="2.40.180.10">
    <property type="entry name" value="Catalase core domain"/>
    <property type="match status" value="1"/>
</dbReference>
<keyword evidence="10" id="KW-0812">Transmembrane</keyword>
<keyword evidence="10" id="KW-1133">Transmembrane helix</keyword>
<dbReference type="Pfam" id="PF00199">
    <property type="entry name" value="Catalase"/>
    <property type="match status" value="1"/>
</dbReference>
<comment type="function">
    <text evidence="7">Has an organic peroxide-dependent peroxidase activity.</text>
</comment>
<dbReference type="EMBL" id="VLKN01000009">
    <property type="protein sequence ID" value="TWH99743.1"/>
    <property type="molecule type" value="Genomic_DNA"/>
</dbReference>
<evidence type="ECO:0000313" key="13">
    <source>
        <dbReference type="Proteomes" id="UP000315167"/>
    </source>
</evidence>
<comment type="similarity">
    <text evidence="1 7">Belongs to the catalase family.</text>
</comment>
<comment type="cofactor">
    <cofactor evidence="7">
        <name>heme</name>
        <dbReference type="ChEBI" id="CHEBI:30413"/>
    </cofactor>
</comment>
<dbReference type="InterPro" id="IPR011614">
    <property type="entry name" value="Catalase_core"/>
</dbReference>
<dbReference type="GO" id="GO:0005737">
    <property type="term" value="C:cytoplasm"/>
    <property type="evidence" value="ECO:0007669"/>
    <property type="project" value="TreeGrafter"/>
</dbReference>
<evidence type="ECO:0000256" key="4">
    <source>
        <dbReference type="ARBA" id="ARBA00022723"/>
    </source>
</evidence>
<evidence type="ECO:0000259" key="11">
    <source>
        <dbReference type="SMART" id="SM01060"/>
    </source>
</evidence>
<keyword evidence="13" id="KW-1185">Reference proteome</keyword>
<dbReference type="InterPro" id="IPR024168">
    <property type="entry name" value="Catalase_SrpA-type_pred"/>
</dbReference>
<dbReference type="RefSeq" id="WP_277874225.1">
    <property type="nucleotide sequence ID" value="NZ_VLKN01000009.1"/>
</dbReference>
<keyword evidence="2 7" id="KW-0575">Peroxidase</keyword>
<dbReference type="InterPro" id="IPR020835">
    <property type="entry name" value="Catalase_sf"/>
</dbReference>
<proteinExistence type="inferred from homology"/>
<protein>
    <recommendedName>
        <fullName evidence="7">Catalase-related peroxidase</fullName>
        <ecNumber evidence="7">1.11.1.-</ecNumber>
    </recommendedName>
</protein>
<evidence type="ECO:0000256" key="9">
    <source>
        <dbReference type="PIRSR" id="PIRSR000296-2"/>
    </source>
</evidence>
<evidence type="ECO:0000256" key="5">
    <source>
        <dbReference type="ARBA" id="ARBA00023002"/>
    </source>
</evidence>
<organism evidence="12 13">
    <name type="scientific">Luteimonas cucumeris</name>
    <dbReference type="NCBI Taxonomy" id="985012"/>
    <lineage>
        <taxon>Bacteria</taxon>
        <taxon>Pseudomonadati</taxon>
        <taxon>Pseudomonadota</taxon>
        <taxon>Gammaproteobacteria</taxon>
        <taxon>Lysobacterales</taxon>
        <taxon>Lysobacteraceae</taxon>
        <taxon>Luteimonas</taxon>
    </lineage>
</organism>
<dbReference type="SUPFAM" id="SSF56634">
    <property type="entry name" value="Heme-dependent catalase-like"/>
    <property type="match status" value="1"/>
</dbReference>
<keyword evidence="3 7" id="KW-0349">Heme</keyword>